<dbReference type="RefSeq" id="WP_167472366.1">
    <property type="nucleotide sequence ID" value="NZ_CP046172.1"/>
</dbReference>
<evidence type="ECO:0000313" key="1">
    <source>
        <dbReference type="EMBL" id="QIS09231.1"/>
    </source>
</evidence>
<dbReference type="Proteomes" id="UP000503540">
    <property type="component" value="Chromosome"/>
</dbReference>
<protein>
    <submittedName>
        <fullName evidence="1">Uncharacterized protein</fullName>
    </submittedName>
</protein>
<reference evidence="1 2" key="1">
    <citation type="journal article" date="2019" name="ACS Chem. Biol.">
        <title>Identification and Mobilization of a Cryptic Antibiotic Biosynthesis Gene Locus from a Human-Pathogenic Nocardia Isolate.</title>
        <authorList>
            <person name="Herisse M."/>
            <person name="Ishida K."/>
            <person name="Porter J.L."/>
            <person name="Howden B."/>
            <person name="Hertweck C."/>
            <person name="Stinear T.P."/>
            <person name="Pidot S.J."/>
        </authorList>
    </citation>
    <scope>NUCLEOTIDE SEQUENCE [LARGE SCALE GENOMIC DNA]</scope>
    <source>
        <strain evidence="1 2">AUSMDU00012717</strain>
    </source>
</reference>
<sequence>MLLAIAARLLAAAFAAAITAVFGYLLLHQDSPEHRNTTPPSLSVHP</sequence>
<evidence type="ECO:0000313" key="2">
    <source>
        <dbReference type="Proteomes" id="UP000503540"/>
    </source>
</evidence>
<name>A0A6G9Y7P9_9NOCA</name>
<keyword evidence="2" id="KW-1185">Reference proteome</keyword>
<gene>
    <name evidence="1" type="ORF">F5544_06600</name>
</gene>
<dbReference type="EMBL" id="CP046172">
    <property type="protein sequence ID" value="QIS09231.1"/>
    <property type="molecule type" value="Genomic_DNA"/>
</dbReference>
<dbReference type="KEGG" id="nah:F5544_06600"/>
<accession>A0A6G9Y7P9</accession>
<proteinExistence type="predicted"/>
<dbReference type="AlphaFoldDB" id="A0A6G9Y7P9"/>
<organism evidence="1 2">
    <name type="scientific">Nocardia arthritidis</name>
    <dbReference type="NCBI Taxonomy" id="228602"/>
    <lineage>
        <taxon>Bacteria</taxon>
        <taxon>Bacillati</taxon>
        <taxon>Actinomycetota</taxon>
        <taxon>Actinomycetes</taxon>
        <taxon>Mycobacteriales</taxon>
        <taxon>Nocardiaceae</taxon>
        <taxon>Nocardia</taxon>
    </lineage>
</organism>